<dbReference type="GO" id="GO:0055085">
    <property type="term" value="P:transmembrane transport"/>
    <property type="evidence" value="ECO:0007669"/>
    <property type="project" value="InterPro"/>
</dbReference>
<feature type="chain" id="PRO_5013760345" evidence="2">
    <location>
        <begin position="26"/>
        <end position="356"/>
    </location>
</feature>
<gene>
    <name evidence="3" type="ORF">CLH61_12055</name>
</gene>
<dbReference type="Proteomes" id="UP000231409">
    <property type="component" value="Unassembled WGS sequence"/>
</dbReference>
<dbReference type="InterPro" id="IPR038404">
    <property type="entry name" value="TRAP_DctP_sf"/>
</dbReference>
<protein>
    <submittedName>
        <fullName evidence="3">ABC transporter substrate-binding protein</fullName>
    </submittedName>
</protein>
<dbReference type="CDD" id="cd13666">
    <property type="entry name" value="PBP2_TRAP_DctP_like_1"/>
    <property type="match status" value="1"/>
</dbReference>
<feature type="signal peptide" evidence="2">
    <location>
        <begin position="1"/>
        <end position="25"/>
    </location>
</feature>
<evidence type="ECO:0000313" key="3">
    <source>
        <dbReference type="EMBL" id="PHQ14498.1"/>
    </source>
</evidence>
<dbReference type="AlphaFoldDB" id="A0A2G1UJ49"/>
<dbReference type="Gene3D" id="3.40.190.170">
    <property type="entry name" value="Bacterial extracellular solute-binding protein, family 7"/>
    <property type="match status" value="1"/>
</dbReference>
<evidence type="ECO:0000256" key="2">
    <source>
        <dbReference type="SAM" id="SignalP"/>
    </source>
</evidence>
<dbReference type="PANTHER" id="PTHR33376:SF15">
    <property type="entry name" value="BLL6794 PROTEIN"/>
    <property type="match status" value="1"/>
</dbReference>
<keyword evidence="4" id="KW-1185">Reference proteome</keyword>
<dbReference type="EMBL" id="NTFH01000009">
    <property type="protein sequence ID" value="PHQ14498.1"/>
    <property type="molecule type" value="Genomic_DNA"/>
</dbReference>
<organism evidence="3 4">
    <name type="scientific">Marinobacter profundi</name>
    <dbReference type="NCBI Taxonomy" id="2666256"/>
    <lineage>
        <taxon>Bacteria</taxon>
        <taxon>Pseudomonadati</taxon>
        <taxon>Pseudomonadota</taxon>
        <taxon>Gammaproteobacteria</taxon>
        <taxon>Pseudomonadales</taxon>
        <taxon>Marinobacteraceae</taxon>
        <taxon>Marinobacter</taxon>
    </lineage>
</organism>
<dbReference type="NCBIfam" id="NF037995">
    <property type="entry name" value="TRAP_S1"/>
    <property type="match status" value="1"/>
</dbReference>
<comment type="caution">
    <text evidence="3">The sequence shown here is derived from an EMBL/GenBank/DDBJ whole genome shotgun (WGS) entry which is preliminary data.</text>
</comment>
<dbReference type="PANTHER" id="PTHR33376">
    <property type="match status" value="1"/>
</dbReference>
<proteinExistence type="predicted"/>
<evidence type="ECO:0000256" key="1">
    <source>
        <dbReference type="ARBA" id="ARBA00022729"/>
    </source>
</evidence>
<sequence>MIRTKLLRHVGCYLAVGLLSTSVCAETTLRFAEGGPNRGTRSQAVEHFMSNASELSGGELKFDIHWGGALLDYKTVPAGVSVGTADLGSVLAVYSPTKLKALAIGDIPHQSADPWVGMRSMYELMTTNEVLQRMLGEENLMYLTGFSSSGVQFECAGDNRIESVEDIRGKKIRAVAIYSKVLKDMGADIVGVTAGEIYQALDTGLVDCSASYLYTIRALKTFEVIDHVSLADWGQVAGFAVMINRDIWNDLNDNQRSALQQAGSDTIDYFARLQVAEMDQVVEGLTSGAIGNKVPVSRWSATERQRLIDGSEKYIQDWVDAMNRAGVDGQGIWDEYLAIVARYEAEKERLGYPWER</sequence>
<keyword evidence="1 2" id="KW-0732">Signal</keyword>
<reference evidence="3 4" key="1">
    <citation type="submission" date="2017-09" db="EMBL/GenBank/DDBJ databases">
        <title>The draft genome sequences of Marinobacter sp. PWS21.</title>
        <authorList>
            <person name="Cao J."/>
        </authorList>
    </citation>
    <scope>NUCLEOTIDE SEQUENCE [LARGE SCALE GENOMIC DNA]</scope>
    <source>
        <strain evidence="3 4">PWS21</strain>
    </source>
</reference>
<accession>A0A2G1UJ49</accession>
<dbReference type="InterPro" id="IPR018389">
    <property type="entry name" value="DctP_fam"/>
</dbReference>
<dbReference type="Pfam" id="PF03480">
    <property type="entry name" value="DctP"/>
    <property type="match status" value="1"/>
</dbReference>
<dbReference type="RefSeq" id="WP_099615003.1">
    <property type="nucleotide sequence ID" value="NZ_KZ319372.1"/>
</dbReference>
<name>A0A2G1UJ49_9GAMM</name>
<evidence type="ECO:0000313" key="4">
    <source>
        <dbReference type="Proteomes" id="UP000231409"/>
    </source>
</evidence>